<evidence type="ECO:0000256" key="5">
    <source>
        <dbReference type="ARBA" id="ARBA00022618"/>
    </source>
</evidence>
<name>A0ABP8V659_9GAMM</name>
<gene>
    <name evidence="12" type="ORF">GCM10023116_31770</name>
</gene>
<keyword evidence="7" id="KW-0717">Septation</keyword>
<evidence type="ECO:0000256" key="6">
    <source>
        <dbReference type="ARBA" id="ARBA00023054"/>
    </source>
</evidence>
<evidence type="ECO:0000256" key="10">
    <source>
        <dbReference type="ARBA" id="ARBA00026068"/>
    </source>
</evidence>
<sequence length="104" mass="11828">MSNEQLTTTVNILDKDYRISCTPEEQEALSSAARYLDSKMREIRSSGKVIGLERIAVMAALNIAHDMLIANREANALKEDTQRHIQILVERLDDALHEHNQLEL</sequence>
<proteinExistence type="inferred from homology"/>
<keyword evidence="13" id="KW-1185">Reference proteome</keyword>
<dbReference type="InterPro" id="IPR036192">
    <property type="entry name" value="Cell_div_ZapA-like_sf"/>
</dbReference>
<evidence type="ECO:0000256" key="11">
    <source>
        <dbReference type="ARBA" id="ARBA00033158"/>
    </source>
</evidence>
<dbReference type="EMBL" id="BAABFL010000426">
    <property type="protein sequence ID" value="GAA4650894.1"/>
    <property type="molecule type" value="Genomic_DNA"/>
</dbReference>
<dbReference type="InterPro" id="IPR007838">
    <property type="entry name" value="Cell_div_ZapA-like"/>
</dbReference>
<evidence type="ECO:0000256" key="9">
    <source>
        <dbReference type="ARBA" id="ARBA00024910"/>
    </source>
</evidence>
<keyword evidence="4" id="KW-0963">Cytoplasm</keyword>
<comment type="subcellular location">
    <subcellularLocation>
        <location evidence="1">Cytoplasm</location>
    </subcellularLocation>
</comment>
<dbReference type="GO" id="GO:0051301">
    <property type="term" value="P:cell division"/>
    <property type="evidence" value="ECO:0007669"/>
    <property type="project" value="UniProtKB-KW"/>
</dbReference>
<evidence type="ECO:0000256" key="7">
    <source>
        <dbReference type="ARBA" id="ARBA00023210"/>
    </source>
</evidence>
<dbReference type="PANTHER" id="PTHR34981">
    <property type="entry name" value="CELL DIVISION PROTEIN ZAPA"/>
    <property type="match status" value="1"/>
</dbReference>
<evidence type="ECO:0000256" key="1">
    <source>
        <dbReference type="ARBA" id="ARBA00004496"/>
    </source>
</evidence>
<dbReference type="SUPFAM" id="SSF102829">
    <property type="entry name" value="Cell division protein ZapA-like"/>
    <property type="match status" value="1"/>
</dbReference>
<evidence type="ECO:0000256" key="8">
    <source>
        <dbReference type="ARBA" id="ARBA00023306"/>
    </source>
</evidence>
<comment type="caution">
    <text evidence="12">The sequence shown here is derived from an EMBL/GenBank/DDBJ whole genome shotgun (WGS) entry which is preliminary data.</text>
</comment>
<evidence type="ECO:0000313" key="12">
    <source>
        <dbReference type="EMBL" id="GAA4650894.1"/>
    </source>
</evidence>
<reference evidence="13" key="1">
    <citation type="journal article" date="2019" name="Int. J. Syst. Evol. Microbiol.">
        <title>The Global Catalogue of Microorganisms (GCM) 10K type strain sequencing project: providing services to taxonomists for standard genome sequencing and annotation.</title>
        <authorList>
            <consortium name="The Broad Institute Genomics Platform"/>
            <consortium name="The Broad Institute Genome Sequencing Center for Infectious Disease"/>
            <person name="Wu L."/>
            <person name="Ma J."/>
        </authorList>
    </citation>
    <scope>NUCLEOTIDE SEQUENCE [LARGE SCALE GENOMIC DNA]</scope>
    <source>
        <strain evidence="13">JCM 17805</strain>
    </source>
</reference>
<evidence type="ECO:0000313" key="13">
    <source>
        <dbReference type="Proteomes" id="UP001500604"/>
    </source>
</evidence>
<organism evidence="12 13">
    <name type="scientific">Kistimonas scapharcae</name>
    <dbReference type="NCBI Taxonomy" id="1036133"/>
    <lineage>
        <taxon>Bacteria</taxon>
        <taxon>Pseudomonadati</taxon>
        <taxon>Pseudomonadota</taxon>
        <taxon>Gammaproteobacteria</taxon>
        <taxon>Oceanospirillales</taxon>
        <taxon>Endozoicomonadaceae</taxon>
        <taxon>Kistimonas</taxon>
    </lineage>
</organism>
<dbReference type="RefSeq" id="WP_345197161.1">
    <property type="nucleotide sequence ID" value="NZ_BAABFL010000426.1"/>
</dbReference>
<keyword evidence="6" id="KW-0175">Coiled coil</keyword>
<keyword evidence="5 12" id="KW-0132">Cell division</keyword>
<evidence type="ECO:0000256" key="4">
    <source>
        <dbReference type="ARBA" id="ARBA00022490"/>
    </source>
</evidence>
<comment type="similarity">
    <text evidence="2">Belongs to the ZapA family. Type 1 subfamily.</text>
</comment>
<evidence type="ECO:0000256" key="3">
    <source>
        <dbReference type="ARBA" id="ARBA00015195"/>
    </source>
</evidence>
<dbReference type="Pfam" id="PF05164">
    <property type="entry name" value="ZapA"/>
    <property type="match status" value="1"/>
</dbReference>
<dbReference type="PANTHER" id="PTHR34981:SF1">
    <property type="entry name" value="CELL DIVISION PROTEIN ZAPA"/>
    <property type="match status" value="1"/>
</dbReference>
<dbReference type="Gene3D" id="3.30.160.880">
    <property type="entry name" value="Cell division protein ZapA protomer, N-terminal domain"/>
    <property type="match status" value="1"/>
</dbReference>
<evidence type="ECO:0000256" key="2">
    <source>
        <dbReference type="ARBA" id="ARBA00010074"/>
    </source>
</evidence>
<dbReference type="Proteomes" id="UP001500604">
    <property type="component" value="Unassembled WGS sequence"/>
</dbReference>
<accession>A0ABP8V659</accession>
<dbReference type="InterPro" id="IPR042233">
    <property type="entry name" value="Cell_div_ZapA_N"/>
</dbReference>
<keyword evidence="8" id="KW-0131">Cell cycle</keyword>
<comment type="subunit">
    <text evidence="10">Homodimer. Interacts with FtsZ.</text>
</comment>
<protein>
    <recommendedName>
        <fullName evidence="3">Cell division protein ZapA</fullName>
    </recommendedName>
    <alternativeName>
        <fullName evidence="11">Z ring-associated protein ZapA</fullName>
    </alternativeName>
</protein>
<comment type="function">
    <text evidence="9">Activator of cell division through the inhibition of FtsZ GTPase activity, therefore promoting FtsZ assembly into bundles of protofilaments necessary for the formation of the division Z ring. It is recruited early at mid-cell but it is not essential for cell division.</text>
</comment>
<dbReference type="Gene3D" id="1.20.5.50">
    <property type="match status" value="1"/>
</dbReference>